<proteinExistence type="predicted"/>
<sequence length="513" mass="57479">MAADRMRQIHLGLGSAGYAVVSRDSAEQQQQQQQQQQQLAIFAQEHEAHEEILLAQCPQTVWPQGSYRASCPRPILVTKQHCDQLLQLHGALTAAINDIVPRWWRDTEARFPQRMPLRRKRRTCSRYEKADSFSDVNWVVVWLDEQQDLGHVREYSTCQGSWRPDFLIEEVRAADGTCAESFRVSEINARFCFNGFMHIAYGSAALADMATERSGLVAATDGEQFLDGLLGLFQHDKPLHLLKGEERGMDIQMFVYAVQQRLGTAPRLITPADLRLAPDAHGRTTLCCLASPDAAGTLLRSAAGEPVEEIHQVGLELRQHELLQLDRDVWRHLSLRCFNDMRTVLLVHDKRMLGIVLQELDNLVARGVLTPAQAAALHRGIAHTILPGSPELQTLITGNKDEYILKPVRGGKGAGIVFGEEMSVDEWRAAVERLRRPVVVDDEGGLFVVQRKVEQIRYDVVLKKNGEVGRFPLVGTYHVVNGRYLGIGIWRSSAERICAVSTGGSWMCSVMTP</sequence>
<gene>
    <name evidence="1" type="ORF">BBAD15_g4691</name>
</gene>
<organism evidence="1 2">
    <name type="scientific">Beauveria bassiana D1-5</name>
    <dbReference type="NCBI Taxonomy" id="1245745"/>
    <lineage>
        <taxon>Eukaryota</taxon>
        <taxon>Fungi</taxon>
        <taxon>Dikarya</taxon>
        <taxon>Ascomycota</taxon>
        <taxon>Pezizomycotina</taxon>
        <taxon>Sordariomycetes</taxon>
        <taxon>Hypocreomycetidae</taxon>
        <taxon>Hypocreales</taxon>
        <taxon>Cordycipitaceae</taxon>
        <taxon>Beauveria</taxon>
    </lineage>
</organism>
<comment type="caution">
    <text evidence="1">The sequence shown here is derived from an EMBL/GenBank/DDBJ whole genome shotgun (WGS) entry which is preliminary data.</text>
</comment>
<reference evidence="1 2" key="1">
    <citation type="submission" date="2012-10" db="EMBL/GenBank/DDBJ databases">
        <title>Genome sequencing and analysis of entomopathogenic fungi Beauveria bassiana D1-5.</title>
        <authorList>
            <person name="Li Q."/>
            <person name="Wang L."/>
            <person name="Zhang Z."/>
            <person name="Wang Q."/>
            <person name="Ren J."/>
            <person name="Wang M."/>
            <person name="Xu W."/>
            <person name="Wang J."/>
            <person name="Lu Y."/>
            <person name="Du Q."/>
            <person name="Sun Z."/>
        </authorList>
    </citation>
    <scope>NUCLEOTIDE SEQUENCE [LARGE SCALE GENOMIC DNA]</scope>
    <source>
        <strain evidence="1 2">D1-5</strain>
    </source>
</reference>
<dbReference type="AlphaFoldDB" id="A0A0A2VUC1"/>
<name>A0A0A2VUC1_BEABA</name>
<dbReference type="EMBL" id="ANFO01000381">
    <property type="protein sequence ID" value="KGQ09967.1"/>
    <property type="molecule type" value="Genomic_DNA"/>
</dbReference>
<evidence type="ECO:0000313" key="2">
    <source>
        <dbReference type="Proteomes" id="UP000030106"/>
    </source>
</evidence>
<dbReference type="STRING" id="1245745.A0A0A2VUC1"/>
<dbReference type="HOGENOM" id="CLU_022205_1_0_1"/>
<protein>
    <submittedName>
        <fullName evidence="1">Uncharacterized protein</fullName>
    </submittedName>
</protein>
<evidence type="ECO:0000313" key="1">
    <source>
        <dbReference type="EMBL" id="KGQ09967.1"/>
    </source>
</evidence>
<accession>A0A0A2VUC1</accession>
<dbReference type="OrthoDB" id="2117718at2759"/>
<dbReference type="eggNOG" id="ENOG502SM9H">
    <property type="taxonomic scope" value="Eukaryota"/>
</dbReference>
<dbReference type="SUPFAM" id="SSF56059">
    <property type="entry name" value="Glutathione synthetase ATP-binding domain-like"/>
    <property type="match status" value="1"/>
</dbReference>
<dbReference type="Proteomes" id="UP000030106">
    <property type="component" value="Unassembled WGS sequence"/>
</dbReference>
<dbReference type="Gene3D" id="3.30.1490.270">
    <property type="match status" value="1"/>
</dbReference>